<dbReference type="EMBL" id="BLXT01000744">
    <property type="protein sequence ID" value="GFN79908.1"/>
    <property type="molecule type" value="Genomic_DNA"/>
</dbReference>
<gene>
    <name evidence="2" type="ORF">PoB_000641400</name>
</gene>
<evidence type="ECO:0000313" key="2">
    <source>
        <dbReference type="EMBL" id="GFN79908.1"/>
    </source>
</evidence>
<name>A0AAV3YCD0_9GAST</name>
<dbReference type="Proteomes" id="UP000735302">
    <property type="component" value="Unassembled WGS sequence"/>
</dbReference>
<comment type="caution">
    <text evidence="2">The sequence shown here is derived from an EMBL/GenBank/DDBJ whole genome shotgun (WGS) entry which is preliminary data.</text>
</comment>
<reference evidence="2 3" key="1">
    <citation type="journal article" date="2021" name="Elife">
        <title>Chloroplast acquisition without the gene transfer in kleptoplastic sea slugs, Plakobranchus ocellatus.</title>
        <authorList>
            <person name="Maeda T."/>
            <person name="Takahashi S."/>
            <person name="Yoshida T."/>
            <person name="Shimamura S."/>
            <person name="Takaki Y."/>
            <person name="Nagai Y."/>
            <person name="Toyoda A."/>
            <person name="Suzuki Y."/>
            <person name="Arimoto A."/>
            <person name="Ishii H."/>
            <person name="Satoh N."/>
            <person name="Nishiyama T."/>
            <person name="Hasebe M."/>
            <person name="Maruyama T."/>
            <person name="Minagawa J."/>
            <person name="Obokata J."/>
            <person name="Shigenobu S."/>
        </authorList>
    </citation>
    <scope>NUCLEOTIDE SEQUENCE [LARGE SCALE GENOMIC DNA]</scope>
</reference>
<protein>
    <recommendedName>
        <fullName evidence="4">Lipoprotein</fullName>
    </recommendedName>
</protein>
<organism evidence="2 3">
    <name type="scientific">Plakobranchus ocellatus</name>
    <dbReference type="NCBI Taxonomy" id="259542"/>
    <lineage>
        <taxon>Eukaryota</taxon>
        <taxon>Metazoa</taxon>
        <taxon>Spiralia</taxon>
        <taxon>Lophotrochozoa</taxon>
        <taxon>Mollusca</taxon>
        <taxon>Gastropoda</taxon>
        <taxon>Heterobranchia</taxon>
        <taxon>Euthyneura</taxon>
        <taxon>Panpulmonata</taxon>
        <taxon>Sacoglossa</taxon>
        <taxon>Placobranchoidea</taxon>
        <taxon>Plakobranchidae</taxon>
        <taxon>Plakobranchus</taxon>
    </lineage>
</organism>
<evidence type="ECO:0000313" key="3">
    <source>
        <dbReference type="Proteomes" id="UP000735302"/>
    </source>
</evidence>
<sequence>MKKVLIVSFLLCLLLACASPFLKVFKDGSKDVGDALKGNSDSIKYIDVQALARSAGDVLQNSTRKLSDDEIFKIAKAIENGLTRTSESVIVDMRMIRYQLQDLYGCFRDSDIFKILDDAYRYITF</sequence>
<keyword evidence="3" id="KW-1185">Reference proteome</keyword>
<feature type="signal peptide" evidence="1">
    <location>
        <begin position="1"/>
        <end position="18"/>
    </location>
</feature>
<dbReference type="PROSITE" id="PS51257">
    <property type="entry name" value="PROKAR_LIPOPROTEIN"/>
    <property type="match status" value="1"/>
</dbReference>
<dbReference type="AlphaFoldDB" id="A0AAV3YCD0"/>
<proteinExistence type="predicted"/>
<evidence type="ECO:0000256" key="1">
    <source>
        <dbReference type="SAM" id="SignalP"/>
    </source>
</evidence>
<feature type="chain" id="PRO_5043483916" description="Lipoprotein" evidence="1">
    <location>
        <begin position="19"/>
        <end position="125"/>
    </location>
</feature>
<evidence type="ECO:0008006" key="4">
    <source>
        <dbReference type="Google" id="ProtNLM"/>
    </source>
</evidence>
<accession>A0AAV3YCD0</accession>
<keyword evidence="1" id="KW-0732">Signal</keyword>